<dbReference type="InterPro" id="IPR026079">
    <property type="entry name" value="CDR2"/>
</dbReference>
<dbReference type="EMBL" id="VOFY01000021">
    <property type="protein sequence ID" value="KAA8581108.1"/>
    <property type="molecule type" value="Genomic_DNA"/>
</dbReference>
<evidence type="ECO:0000256" key="3">
    <source>
        <dbReference type="SAM" id="Coils"/>
    </source>
</evidence>
<reference evidence="5 6" key="1">
    <citation type="submission" date="2019-08" db="EMBL/GenBank/DDBJ databases">
        <title>A chromosome-level genome assembly, high-density linkage maps, and genome scans reveal the genomic architecture of hybrid incompatibilities underlying speciation via character displacement in darters (Percidae: Etheostominae).</title>
        <authorList>
            <person name="Moran R.L."/>
            <person name="Catchen J.M."/>
            <person name="Fuller R.C."/>
        </authorList>
    </citation>
    <scope>NUCLEOTIDE SEQUENCE [LARGE SCALE GENOMIC DNA]</scope>
    <source>
        <strain evidence="5">EspeVRDwgs_2016</strain>
        <tissue evidence="5">Muscle</tissue>
    </source>
</reference>
<organism evidence="5 6">
    <name type="scientific">Etheostoma spectabile</name>
    <name type="common">orangethroat darter</name>
    <dbReference type="NCBI Taxonomy" id="54343"/>
    <lineage>
        <taxon>Eukaryota</taxon>
        <taxon>Metazoa</taxon>
        <taxon>Chordata</taxon>
        <taxon>Craniata</taxon>
        <taxon>Vertebrata</taxon>
        <taxon>Euteleostomi</taxon>
        <taxon>Actinopterygii</taxon>
        <taxon>Neopterygii</taxon>
        <taxon>Teleostei</taxon>
        <taxon>Neoteleostei</taxon>
        <taxon>Acanthomorphata</taxon>
        <taxon>Eupercaria</taxon>
        <taxon>Perciformes</taxon>
        <taxon>Percoidei</taxon>
        <taxon>Percidae</taxon>
        <taxon>Etheostomatinae</taxon>
        <taxon>Etheostoma</taxon>
    </lineage>
</organism>
<comment type="similarity">
    <text evidence="1">Belongs to the CDR2 family.</text>
</comment>
<gene>
    <name evidence="5" type="ORF">FQN60_002689</name>
</gene>
<accession>A0A5J5CH29</accession>
<dbReference type="AlphaFoldDB" id="A0A5J5CH29"/>
<evidence type="ECO:0000256" key="4">
    <source>
        <dbReference type="SAM" id="MobiDB-lite"/>
    </source>
</evidence>
<dbReference type="Proteomes" id="UP000327493">
    <property type="component" value="Chromosome 21"/>
</dbReference>
<proteinExistence type="inferred from homology"/>
<feature type="region of interest" description="Disordered" evidence="4">
    <location>
        <begin position="276"/>
        <end position="305"/>
    </location>
</feature>
<evidence type="ECO:0008006" key="7">
    <source>
        <dbReference type="Google" id="ProtNLM"/>
    </source>
</evidence>
<name>A0A5J5CH29_9PERO</name>
<protein>
    <recommendedName>
        <fullName evidence="7">Cerebellar degeneration-related protein 2-like</fullName>
    </recommendedName>
</protein>
<keyword evidence="6" id="KW-1185">Reference proteome</keyword>
<dbReference type="PANTHER" id="PTHR19232">
    <property type="entry name" value="CENTROCORTIN FAMILY MEMBER"/>
    <property type="match status" value="1"/>
</dbReference>
<feature type="region of interest" description="Disordered" evidence="4">
    <location>
        <begin position="373"/>
        <end position="411"/>
    </location>
</feature>
<evidence type="ECO:0000313" key="5">
    <source>
        <dbReference type="EMBL" id="KAA8581108.1"/>
    </source>
</evidence>
<evidence type="ECO:0000256" key="1">
    <source>
        <dbReference type="ARBA" id="ARBA00009019"/>
    </source>
</evidence>
<evidence type="ECO:0000313" key="6">
    <source>
        <dbReference type="Proteomes" id="UP000327493"/>
    </source>
</evidence>
<comment type="caution">
    <text evidence="5">The sequence shown here is derived from an EMBL/GenBank/DDBJ whole genome shotgun (WGS) entry which is preliminary data.</text>
</comment>
<keyword evidence="2 3" id="KW-0175">Coiled coil</keyword>
<sequence>MLSSGTMEEFVTEEEEPWYDQQDLEQDLHLAAELGKTLLERNKELEDSLQQMYLTNEEQVQEIEYLSKQLEVLREMNEQHAKVYEQLDGTARELERTNHTLNQVESLSGQVEQLRSMEQLRVRREKRERRKTIHSFPCLRELCTAPRYEDEFVVGRAESFTVDAKRPPFEEENQHLREAVSALRAAARTERGRREGVERECNLLVAEFSRLQTRVQDAESCQARVRELEVELQELQQLRRARTFLLSSEDDGVGLTQTVLNSTPETDTFLEVEVEEAGGGVREETEGGGGAGGESLPESSPVRKSCSDTALNAIVARDASGRRRGSYALHANSVRKRGMSILREVDEQYHALLEKYEELLGKCRRHEESLCHAGVQTSRPVSRDPSMKDCAMGPTPAPPPTPTQSPSTPEAIESISKQVEAVDKRLGQNTPEYKALFKEIFSRIQKTKMDIKATKAVKASKSGNGQSGNL</sequence>
<dbReference type="PANTHER" id="PTHR19232:SF10">
    <property type="entry name" value="CEREBELLAR DEGENERATION-RELATED PROTEIN 2-LIKE"/>
    <property type="match status" value="1"/>
</dbReference>
<evidence type="ECO:0000256" key="2">
    <source>
        <dbReference type="ARBA" id="ARBA00023054"/>
    </source>
</evidence>
<feature type="coiled-coil region" evidence="3">
    <location>
        <begin position="42"/>
        <end position="104"/>
    </location>
</feature>